<gene>
    <name evidence="10" type="ORF">A2824_03640</name>
</gene>
<feature type="domain" description="Type II secretion system protein GspF" evidence="9">
    <location>
        <begin position="271"/>
        <end position="391"/>
    </location>
</feature>
<evidence type="ECO:0000313" key="11">
    <source>
        <dbReference type="Proteomes" id="UP000178059"/>
    </source>
</evidence>
<dbReference type="InterPro" id="IPR018076">
    <property type="entry name" value="T2SS_GspF_dom"/>
</dbReference>
<keyword evidence="6 8" id="KW-1133">Transmembrane helix</keyword>
<keyword evidence="3" id="KW-1003">Cell membrane</keyword>
<dbReference type="PANTHER" id="PTHR30012:SF0">
    <property type="entry name" value="TYPE II SECRETION SYSTEM PROTEIN F-RELATED"/>
    <property type="match status" value="1"/>
</dbReference>
<comment type="similarity">
    <text evidence="2">Belongs to the GSP F family.</text>
</comment>
<reference evidence="10 11" key="1">
    <citation type="journal article" date="2016" name="Nat. Commun.">
        <title>Thousands of microbial genomes shed light on interconnected biogeochemical processes in an aquifer system.</title>
        <authorList>
            <person name="Anantharaman K."/>
            <person name="Brown C.T."/>
            <person name="Hug L.A."/>
            <person name="Sharon I."/>
            <person name="Castelle C.J."/>
            <person name="Probst A.J."/>
            <person name="Thomas B.C."/>
            <person name="Singh A."/>
            <person name="Wilkins M.J."/>
            <person name="Karaoz U."/>
            <person name="Brodie E.L."/>
            <person name="Williams K.H."/>
            <person name="Hubbard S.S."/>
            <person name="Banfield J.F."/>
        </authorList>
    </citation>
    <scope>NUCLEOTIDE SEQUENCE [LARGE SCALE GENOMIC DNA]</scope>
</reference>
<feature type="transmembrane region" description="Helical" evidence="8">
    <location>
        <begin position="365"/>
        <end position="393"/>
    </location>
</feature>
<keyword evidence="5 8" id="KW-0812">Transmembrane</keyword>
<evidence type="ECO:0000256" key="5">
    <source>
        <dbReference type="ARBA" id="ARBA00022692"/>
    </source>
</evidence>
<dbReference type="AlphaFoldDB" id="A0A1F6VKC7"/>
<feature type="transmembrane region" description="Helical" evidence="8">
    <location>
        <begin position="208"/>
        <end position="235"/>
    </location>
</feature>
<evidence type="ECO:0000256" key="2">
    <source>
        <dbReference type="ARBA" id="ARBA00005745"/>
    </source>
</evidence>
<comment type="subcellular location">
    <subcellularLocation>
        <location evidence="1">Cell inner membrane</location>
        <topology evidence="1">Multi-pass membrane protein</topology>
    </subcellularLocation>
</comment>
<feature type="domain" description="Type II secretion system protein GspF" evidence="9">
    <location>
        <begin position="67"/>
        <end position="189"/>
    </location>
</feature>
<dbReference type="InterPro" id="IPR003004">
    <property type="entry name" value="GspF/PilC"/>
</dbReference>
<evidence type="ECO:0000256" key="7">
    <source>
        <dbReference type="ARBA" id="ARBA00023136"/>
    </source>
</evidence>
<dbReference type="EMBL" id="MFTT01000014">
    <property type="protein sequence ID" value="OGI70028.1"/>
    <property type="molecule type" value="Genomic_DNA"/>
</dbReference>
<dbReference type="Proteomes" id="UP000178059">
    <property type="component" value="Unassembled WGS sequence"/>
</dbReference>
<dbReference type="GO" id="GO:0005886">
    <property type="term" value="C:plasma membrane"/>
    <property type="evidence" value="ECO:0007669"/>
    <property type="project" value="UniProtKB-SubCell"/>
</dbReference>
<evidence type="ECO:0000259" key="9">
    <source>
        <dbReference type="Pfam" id="PF00482"/>
    </source>
</evidence>
<proteinExistence type="inferred from homology"/>
<evidence type="ECO:0000256" key="4">
    <source>
        <dbReference type="ARBA" id="ARBA00022519"/>
    </source>
</evidence>
<dbReference type="Gene3D" id="1.20.81.30">
    <property type="entry name" value="Type II secretion system (T2SS), domain F"/>
    <property type="match status" value="2"/>
</dbReference>
<keyword evidence="7 8" id="KW-0472">Membrane</keyword>
<evidence type="ECO:0000256" key="3">
    <source>
        <dbReference type="ARBA" id="ARBA00022475"/>
    </source>
</evidence>
<evidence type="ECO:0000313" key="10">
    <source>
        <dbReference type="EMBL" id="OGI70028.1"/>
    </source>
</evidence>
<evidence type="ECO:0000256" key="8">
    <source>
        <dbReference type="SAM" id="Phobius"/>
    </source>
</evidence>
<comment type="caution">
    <text evidence="10">The sequence shown here is derived from an EMBL/GenBank/DDBJ whole genome shotgun (WGS) entry which is preliminary data.</text>
</comment>
<dbReference type="InterPro" id="IPR042094">
    <property type="entry name" value="T2SS_GspF_sf"/>
</dbReference>
<dbReference type="PRINTS" id="PR00812">
    <property type="entry name" value="BCTERIALGSPF"/>
</dbReference>
<evidence type="ECO:0000256" key="6">
    <source>
        <dbReference type="ARBA" id="ARBA00022989"/>
    </source>
</evidence>
<sequence>MLFRYKAVDKEAVEKEGTIEAVNKDGAISALQRREFIILSLRSEEKKSIWKMGLFEKVKNKDVVILSRQIATLFEAQVSALKAFTLLSGNAENKLLGRKLSQVADDLQAGSSISDALAKHPNVFSNFYVAMVKTGEESGKLNEVFNYLADYLDRQYALISKTKNALIYPAFVIAVFIAVMVLMFVLVIPKLSGIILESGQEIPIYTQIVIGISNFFVNYGIFLLIFVVLLGLYGIRLWRSEKGRHYLDGLKVRLPLVGGLYKKFYLARIADNMDTLLASGISIVRAIEITGEVVDNRVYSKILTEAAESVKGGASFSDALISHKEMPPIMVQMVQVGEETGTLSTILKTLATFYKREVDDMVDTLVGLIEPVMIIVLGLGVGILLASILVPIYNLAGGIG</sequence>
<protein>
    <recommendedName>
        <fullName evidence="9">Type II secretion system protein GspF domain-containing protein</fullName>
    </recommendedName>
</protein>
<accession>A0A1F6VKC7</accession>
<dbReference type="FunFam" id="1.20.81.30:FF:000001">
    <property type="entry name" value="Type II secretion system protein F"/>
    <property type="match status" value="2"/>
</dbReference>
<organism evidence="10 11">
    <name type="scientific">Candidatus Nomurabacteria bacterium RIFCSPHIGHO2_01_FULL_42_16</name>
    <dbReference type="NCBI Taxonomy" id="1801743"/>
    <lineage>
        <taxon>Bacteria</taxon>
        <taxon>Candidatus Nomuraibacteriota</taxon>
    </lineage>
</organism>
<dbReference type="PANTHER" id="PTHR30012">
    <property type="entry name" value="GENERAL SECRETION PATHWAY PROTEIN"/>
    <property type="match status" value="1"/>
</dbReference>
<evidence type="ECO:0000256" key="1">
    <source>
        <dbReference type="ARBA" id="ARBA00004429"/>
    </source>
</evidence>
<name>A0A1F6VKC7_9BACT</name>
<keyword evidence="4" id="KW-0997">Cell inner membrane</keyword>
<dbReference type="Pfam" id="PF00482">
    <property type="entry name" value="T2SSF"/>
    <property type="match status" value="2"/>
</dbReference>
<feature type="transmembrane region" description="Helical" evidence="8">
    <location>
        <begin position="165"/>
        <end position="188"/>
    </location>
</feature>
<dbReference type="STRING" id="1801743.A2824_03640"/>